<dbReference type="PATRIC" id="fig|1261658.3.peg.21"/>
<reference evidence="1 2" key="1">
    <citation type="submission" date="2014-01" db="EMBL/GenBank/DDBJ databases">
        <authorList>
            <person name="Zuccon D."/>
        </authorList>
    </citation>
    <scope>NUCLEOTIDE SEQUENCE [LARGE SCALE GENOMIC DNA]</scope>
    <source>
        <strain evidence="1 2">Y31</strain>
    </source>
</reference>
<dbReference type="Proteomes" id="UP000078358">
    <property type="component" value="Unassembled WGS sequence"/>
</dbReference>
<dbReference type="EMBL" id="JACI01000001">
    <property type="protein sequence ID" value="OAQ15779.1"/>
    <property type="molecule type" value="Genomic_DNA"/>
</dbReference>
<comment type="caution">
    <text evidence="1">The sequence shown here is derived from an EMBL/GenBank/DDBJ whole genome shotgun (WGS) entry which is preliminary data.</text>
</comment>
<evidence type="ECO:0000313" key="2">
    <source>
        <dbReference type="Proteomes" id="UP000078358"/>
    </source>
</evidence>
<proteinExistence type="predicted"/>
<dbReference type="AlphaFoldDB" id="A0A179D0U8"/>
<protein>
    <recommendedName>
        <fullName evidence="3">HEPN AbiU2-like domain-containing protein</fullName>
    </recommendedName>
</protein>
<name>A0A179D0U8_BIBTR</name>
<dbReference type="RefSeq" id="WP_064317853.1">
    <property type="nucleotide sequence ID" value="NZ_JACI01000001.1"/>
</dbReference>
<sequence>MTKKHILPLIDKIHKRLDMANHYIKEYSLIREQASKDSGKIFNRYYFSLAYVKKAYLEYAILILTTLYENNGEVNFRNLRINIENSVDKKLMRAEQYAFDFERILNGLKTIRDKTIAHLEELDENKSYQFAAISLLDIEKFIQFSQCYLRYLIQNLDIDLNQYARLNNFSNFGFEIIYALIEKEVNRDPDKELQDFLNEQQKLIDIIQTQQK</sequence>
<gene>
    <name evidence="1" type="ORF">F480_00100</name>
</gene>
<evidence type="ECO:0008006" key="3">
    <source>
        <dbReference type="Google" id="ProtNLM"/>
    </source>
</evidence>
<accession>A0A179D0U8</accession>
<organism evidence="1 2">
    <name type="scientific">Bibersteinia trehalosi Y31</name>
    <dbReference type="NCBI Taxonomy" id="1261658"/>
    <lineage>
        <taxon>Bacteria</taxon>
        <taxon>Pseudomonadati</taxon>
        <taxon>Pseudomonadota</taxon>
        <taxon>Gammaproteobacteria</taxon>
        <taxon>Pasteurellales</taxon>
        <taxon>Pasteurellaceae</taxon>
        <taxon>Bibersteinia</taxon>
    </lineage>
</organism>
<evidence type="ECO:0000313" key="1">
    <source>
        <dbReference type="EMBL" id="OAQ15779.1"/>
    </source>
</evidence>